<evidence type="ECO:0000313" key="2">
    <source>
        <dbReference type="EMBL" id="GAB47718.1"/>
    </source>
</evidence>
<dbReference type="OrthoDB" id="3337229at2"/>
<evidence type="ECO:0000259" key="1">
    <source>
        <dbReference type="Pfam" id="PF13401"/>
    </source>
</evidence>
<comment type="caution">
    <text evidence="2">The sequence shown here is derived from an EMBL/GenBank/DDBJ whole genome shotgun (WGS) entry which is preliminary data.</text>
</comment>
<reference evidence="2 3" key="1">
    <citation type="submission" date="2012-02" db="EMBL/GenBank/DDBJ databases">
        <title>Whole genome shotgun sequence of Mobilicoccus pelagius NBRC 104925.</title>
        <authorList>
            <person name="Yoshida Y."/>
            <person name="Hosoyama A."/>
            <person name="Tsuchikane K."/>
            <person name="Katsumata H."/>
            <person name="Yamazaki S."/>
            <person name="Fujita N."/>
        </authorList>
    </citation>
    <scope>NUCLEOTIDE SEQUENCE [LARGE SCALE GENOMIC DNA]</scope>
    <source>
        <strain evidence="2 3">NBRC 104925</strain>
    </source>
</reference>
<dbReference type="InterPro" id="IPR027417">
    <property type="entry name" value="P-loop_NTPase"/>
</dbReference>
<evidence type="ECO:0000313" key="3">
    <source>
        <dbReference type="Proteomes" id="UP000004367"/>
    </source>
</evidence>
<accession>H5UPR0</accession>
<dbReference type="GO" id="GO:0016887">
    <property type="term" value="F:ATP hydrolysis activity"/>
    <property type="evidence" value="ECO:0007669"/>
    <property type="project" value="InterPro"/>
</dbReference>
<dbReference type="Pfam" id="PF13401">
    <property type="entry name" value="AAA_22"/>
    <property type="match status" value="1"/>
</dbReference>
<sequence length="354" mass="38961">MINPWARWLANNPTNRFNLATKTGWDAFVNTAPRAPLHALTRAEMARLTADELADYNEARAVWHANPAAVKTSQLTAAFGVIDQVMASNRRDGDRLRGAVVIDAAPALGKTTIATRYAREFHRAAYRRYGPVTSQGHQRLPVAFIPLSAGITLKGLNQKILRFYGHPNTDRASTSRLQDMAVDFVASCETQLIVIDDLHFIDFKDRNGVEVSNHLKGLANEMPVTFIYVGVRLREKRFFDEGLIGEDAIYAQTSRRATRAEVSPFTISTPDGFRAWVSLLSALETHIRLADAATGMLTSQARELHHRTQGHIGSLTALLDRACHLAIATGEEALTPRILATVAVDNAAELASRA</sequence>
<organism evidence="2 3">
    <name type="scientific">Mobilicoccus pelagius NBRC 104925</name>
    <dbReference type="NCBI Taxonomy" id="1089455"/>
    <lineage>
        <taxon>Bacteria</taxon>
        <taxon>Bacillati</taxon>
        <taxon>Actinomycetota</taxon>
        <taxon>Actinomycetes</taxon>
        <taxon>Micrococcales</taxon>
        <taxon>Dermatophilaceae</taxon>
        <taxon>Mobilicoccus</taxon>
    </lineage>
</organism>
<name>H5UPR0_9MICO</name>
<feature type="domain" description="ORC1/DEAH AAA+ ATPase" evidence="1">
    <location>
        <begin position="97"/>
        <end position="232"/>
    </location>
</feature>
<keyword evidence="3" id="KW-1185">Reference proteome</keyword>
<protein>
    <recommendedName>
        <fullName evidence="1">ORC1/DEAH AAA+ ATPase domain-containing protein</fullName>
    </recommendedName>
</protein>
<dbReference type="EMBL" id="BAFE01000025">
    <property type="protein sequence ID" value="GAB47718.1"/>
    <property type="molecule type" value="Genomic_DNA"/>
</dbReference>
<proteinExistence type="predicted"/>
<dbReference type="eggNOG" id="COG2842">
    <property type="taxonomic scope" value="Bacteria"/>
</dbReference>
<dbReference type="RefSeq" id="WP_009481616.1">
    <property type="nucleotide sequence ID" value="NZ_BAFE01000025.1"/>
</dbReference>
<dbReference type="AlphaFoldDB" id="H5UPR0"/>
<dbReference type="STRING" id="1089455.MOPEL_027_00290"/>
<dbReference type="Proteomes" id="UP000004367">
    <property type="component" value="Unassembled WGS sequence"/>
</dbReference>
<dbReference type="InterPro" id="IPR049945">
    <property type="entry name" value="AAA_22"/>
</dbReference>
<dbReference type="SUPFAM" id="SSF52540">
    <property type="entry name" value="P-loop containing nucleoside triphosphate hydrolases"/>
    <property type="match status" value="1"/>
</dbReference>
<gene>
    <name evidence="2" type="ORF">MOPEL_027_00290</name>
</gene>